<evidence type="ECO:0000256" key="1">
    <source>
        <dbReference type="SAM" id="Phobius"/>
    </source>
</evidence>
<name>A0A1Z4JIS2_LEPBY</name>
<keyword evidence="1" id="KW-0812">Transmembrane</keyword>
<sequence length="49" mass="5509">MEEIELMMNFELASAPVTLKAWVILAAMLGLVTWGLWAEWLALQDSDSI</sequence>
<evidence type="ECO:0000313" key="2">
    <source>
        <dbReference type="EMBL" id="BAY56630.1"/>
    </source>
</evidence>
<proteinExistence type="predicted"/>
<dbReference type="Proteomes" id="UP000217895">
    <property type="component" value="Chromosome"/>
</dbReference>
<reference evidence="2 3" key="1">
    <citation type="submission" date="2017-06" db="EMBL/GenBank/DDBJ databases">
        <title>Genome sequencing of cyanobaciteial culture collection at National Institute for Environmental Studies (NIES).</title>
        <authorList>
            <person name="Hirose Y."/>
            <person name="Shimura Y."/>
            <person name="Fujisawa T."/>
            <person name="Nakamura Y."/>
            <person name="Kawachi M."/>
        </authorList>
    </citation>
    <scope>NUCLEOTIDE SEQUENCE [LARGE SCALE GENOMIC DNA]</scope>
    <source>
        <strain evidence="2 3">NIES-2135</strain>
    </source>
</reference>
<keyword evidence="3" id="KW-1185">Reference proteome</keyword>
<keyword evidence="1" id="KW-0472">Membrane</keyword>
<dbReference type="EMBL" id="AP018203">
    <property type="protein sequence ID" value="BAY56630.1"/>
    <property type="molecule type" value="Genomic_DNA"/>
</dbReference>
<feature type="transmembrane region" description="Helical" evidence="1">
    <location>
        <begin position="21"/>
        <end position="43"/>
    </location>
</feature>
<evidence type="ECO:0000313" key="3">
    <source>
        <dbReference type="Proteomes" id="UP000217895"/>
    </source>
</evidence>
<accession>A0A1Z4JIS2</accession>
<gene>
    <name evidence="2" type="ORF">NIES2135_34640</name>
</gene>
<keyword evidence="1" id="KW-1133">Transmembrane helix</keyword>
<organism evidence="2 3">
    <name type="scientific">Leptolyngbya boryana NIES-2135</name>
    <dbReference type="NCBI Taxonomy" id="1973484"/>
    <lineage>
        <taxon>Bacteria</taxon>
        <taxon>Bacillati</taxon>
        <taxon>Cyanobacteriota</taxon>
        <taxon>Cyanophyceae</taxon>
        <taxon>Leptolyngbyales</taxon>
        <taxon>Leptolyngbyaceae</taxon>
        <taxon>Leptolyngbya group</taxon>
        <taxon>Leptolyngbya</taxon>
    </lineage>
</organism>
<dbReference type="AlphaFoldDB" id="A0A1Z4JIS2"/>
<protein>
    <submittedName>
        <fullName evidence="2">Uncharacterized protein</fullName>
    </submittedName>
</protein>